<keyword evidence="2" id="KW-0812">Transmembrane</keyword>
<dbReference type="GeneTree" id="ENSGT00940000161627"/>
<proteinExistence type="predicted"/>
<reference evidence="3" key="4">
    <citation type="submission" date="2025-09" db="UniProtKB">
        <authorList>
            <consortium name="Ensembl"/>
        </authorList>
    </citation>
    <scope>IDENTIFICATION</scope>
    <source>
        <strain evidence="3">17573</strain>
    </source>
</reference>
<dbReference type="Ensembl" id="ENSMMUT00000083787.1">
    <property type="protein sequence ID" value="ENSMMUP00000062438.1"/>
    <property type="gene ID" value="ENSMMUG00000052821.1"/>
</dbReference>
<dbReference type="Proteomes" id="UP000006718">
    <property type="component" value="Chromosome 8"/>
</dbReference>
<evidence type="ECO:0000256" key="1">
    <source>
        <dbReference type="SAM" id="MobiDB-lite"/>
    </source>
</evidence>
<feature type="transmembrane region" description="Helical" evidence="2">
    <location>
        <begin position="17"/>
        <end position="36"/>
    </location>
</feature>
<dbReference type="AlphaFoldDB" id="A0A5F7ZCS8"/>
<protein>
    <submittedName>
        <fullName evidence="3">Uncharacterized protein</fullName>
    </submittedName>
</protein>
<evidence type="ECO:0000313" key="4">
    <source>
        <dbReference type="Proteomes" id="UP000006718"/>
    </source>
</evidence>
<keyword evidence="2" id="KW-0472">Membrane</keyword>
<dbReference type="VEuPathDB" id="HostDB:ENSMMUG00000052821"/>
<name>A0A5F7ZCS8_MACMU</name>
<keyword evidence="2" id="KW-1133">Transmembrane helix</keyword>
<sequence length="142" mass="15810">ARAFLQPPACARAGAQLVGRLVLSFFFFLFFFFFFFETEFCSVAQAGAQWHDLGSLQPPSPGFKRSFWLSLLSSWDYRCTPLRLVNFCVFFLVETGFHHVGQTGLELLTSGDPPASTSQSVGITGVSHRARPACPLHRDSSR</sequence>
<organism evidence="3 4">
    <name type="scientific">Macaca mulatta</name>
    <name type="common">Rhesus macaque</name>
    <dbReference type="NCBI Taxonomy" id="9544"/>
    <lineage>
        <taxon>Eukaryota</taxon>
        <taxon>Metazoa</taxon>
        <taxon>Chordata</taxon>
        <taxon>Craniata</taxon>
        <taxon>Vertebrata</taxon>
        <taxon>Euteleostomi</taxon>
        <taxon>Mammalia</taxon>
        <taxon>Eutheria</taxon>
        <taxon>Euarchontoglires</taxon>
        <taxon>Primates</taxon>
        <taxon>Haplorrhini</taxon>
        <taxon>Catarrhini</taxon>
        <taxon>Cercopithecidae</taxon>
        <taxon>Cercopithecinae</taxon>
        <taxon>Macaca</taxon>
    </lineage>
</organism>
<dbReference type="PANTHER" id="PTHR46254:SF3">
    <property type="entry name" value="SECRETED PROTEIN"/>
    <property type="match status" value="1"/>
</dbReference>
<accession>A0A5F7ZCS8</accession>
<evidence type="ECO:0000313" key="3">
    <source>
        <dbReference type="Ensembl" id="ENSMMUP00000062438.1"/>
    </source>
</evidence>
<keyword evidence="4" id="KW-1185">Reference proteome</keyword>
<dbReference type="InParanoid" id="A0A5F7ZCS8"/>
<dbReference type="PANTHER" id="PTHR46254">
    <property type="entry name" value="PROTEIN GVQW1-RELATED"/>
    <property type="match status" value="1"/>
</dbReference>
<evidence type="ECO:0000256" key="2">
    <source>
        <dbReference type="SAM" id="Phobius"/>
    </source>
</evidence>
<reference evidence="3" key="2">
    <citation type="submission" date="2019-01" db="EMBL/GenBank/DDBJ databases">
        <authorList>
            <person name="Graves T."/>
            <person name="Eichler E.E."/>
            <person name="Wilson R.K."/>
        </authorList>
    </citation>
    <scope>NUCLEOTIDE SEQUENCE [LARGE SCALE GENOMIC DNA]</scope>
    <source>
        <strain evidence="3">17573</strain>
    </source>
</reference>
<reference evidence="4" key="1">
    <citation type="journal article" date="2007" name="Science">
        <title>Evolutionary and biomedical insights from the rhesus macaque genome.</title>
        <authorList>
            <person name="Gibbs R.A."/>
            <person name="Rogers J."/>
            <person name="Katze M.G."/>
            <person name="Bumgarner R."/>
            <person name="Weinstock G.M."/>
            <person name="Mardis E.R."/>
            <person name="Remington K.A."/>
            <person name="Strausberg R.L."/>
            <person name="Venter J.C."/>
            <person name="Wilson R.K."/>
            <person name="Batzer M.A."/>
            <person name="Bustamante C.D."/>
            <person name="Eichler E.E."/>
            <person name="Hahn M.W."/>
            <person name="Hardison R.C."/>
            <person name="Makova K.D."/>
            <person name="Miller W."/>
            <person name="Milosavljevic A."/>
            <person name="Palermo R.E."/>
            <person name="Siepel A."/>
            <person name="Sikela J.M."/>
            <person name="Attaway T."/>
            <person name="Bell S."/>
            <person name="Bernard K.E."/>
            <person name="Buhay C.J."/>
            <person name="Chandrabose M.N."/>
            <person name="Dao M."/>
            <person name="Davis C."/>
            <person name="Delehaunty K.D."/>
            <person name="Ding Y."/>
            <person name="Dinh H.H."/>
            <person name="Dugan-Rocha S."/>
            <person name="Fulton L.A."/>
            <person name="Gabisi R.A."/>
            <person name="Garner T.T."/>
            <person name="Godfrey J."/>
            <person name="Hawes A.C."/>
            <person name="Hernandez J."/>
            <person name="Hines S."/>
            <person name="Holder M."/>
            <person name="Hume J."/>
            <person name="Jhangiani S.N."/>
            <person name="Joshi V."/>
            <person name="Khan Z.M."/>
            <person name="Kirkness E.F."/>
            <person name="Cree A."/>
            <person name="Fowler R.G."/>
            <person name="Lee S."/>
            <person name="Lewis L.R."/>
            <person name="Li Z."/>
            <person name="Liu Y.-S."/>
            <person name="Moore S.M."/>
            <person name="Muzny D."/>
            <person name="Nazareth L.V."/>
            <person name="Ngo D.N."/>
            <person name="Okwuonu G.O."/>
            <person name="Pai G."/>
            <person name="Parker D."/>
            <person name="Paul H.A."/>
            <person name="Pfannkoch C."/>
            <person name="Pohl C.S."/>
            <person name="Rogers Y.-H.C."/>
            <person name="Ruiz S.J."/>
            <person name="Sabo A."/>
            <person name="Santibanez J."/>
            <person name="Schneider B.W."/>
            <person name="Smith S.M."/>
            <person name="Sodergren E."/>
            <person name="Svatek A.F."/>
            <person name="Utterback T.R."/>
            <person name="Vattathil S."/>
            <person name="Warren W."/>
            <person name="White C.S."/>
            <person name="Chinwalla A.T."/>
            <person name="Feng Y."/>
            <person name="Halpern A.L."/>
            <person name="Hillier L.W."/>
            <person name="Huang X."/>
            <person name="Minx P."/>
            <person name="Nelson J.O."/>
            <person name="Pepin K.H."/>
            <person name="Qin X."/>
            <person name="Sutton G.G."/>
            <person name="Venter E."/>
            <person name="Walenz B.P."/>
            <person name="Wallis J.W."/>
            <person name="Worley K.C."/>
            <person name="Yang S.-P."/>
            <person name="Jones S.M."/>
            <person name="Marra M.A."/>
            <person name="Rocchi M."/>
            <person name="Schein J.E."/>
            <person name="Baertsch R."/>
            <person name="Clarke L."/>
            <person name="Csuros M."/>
            <person name="Glasscock J."/>
            <person name="Harris R.A."/>
            <person name="Havlak P."/>
            <person name="Jackson A.R."/>
            <person name="Jiang H."/>
            <person name="Liu Y."/>
            <person name="Messina D.N."/>
            <person name="Shen Y."/>
            <person name="Song H.X.-Z."/>
            <person name="Wylie T."/>
            <person name="Zhang L."/>
            <person name="Birney E."/>
            <person name="Han K."/>
            <person name="Konkel M.K."/>
            <person name="Lee J."/>
            <person name="Smit A.F.A."/>
            <person name="Ullmer B."/>
            <person name="Wang H."/>
            <person name="Xing J."/>
            <person name="Burhans R."/>
            <person name="Cheng Z."/>
            <person name="Karro J.E."/>
            <person name="Ma J."/>
            <person name="Raney B."/>
            <person name="She X."/>
            <person name="Cox M.J."/>
            <person name="Demuth J.P."/>
            <person name="Dumas L.J."/>
            <person name="Han S.-G."/>
            <person name="Hopkins J."/>
            <person name="Karimpour-Fard A."/>
            <person name="Kim Y.H."/>
            <person name="Pollack J.R."/>
            <person name="Vinar T."/>
            <person name="Addo-Quaye C."/>
            <person name="Degenhardt J."/>
            <person name="Denby A."/>
            <person name="Hubisz M.J."/>
            <person name="Indap A."/>
            <person name="Kosiol C."/>
            <person name="Lahn B.T."/>
            <person name="Lawson H.A."/>
            <person name="Marklein A."/>
            <person name="Nielsen R."/>
            <person name="Vallender E.J."/>
            <person name="Clark A.G."/>
            <person name="Ferguson B."/>
            <person name="Hernandez R.D."/>
            <person name="Hirani K."/>
            <person name="Kehrer-Sawatzki H."/>
            <person name="Kolb J."/>
            <person name="Patil S."/>
            <person name="Pu L.-L."/>
            <person name="Ren Y."/>
            <person name="Smith D.G."/>
            <person name="Wheeler D.A."/>
            <person name="Schenck I."/>
            <person name="Ball E.V."/>
            <person name="Chen R."/>
            <person name="Cooper D.N."/>
            <person name="Giardine B."/>
            <person name="Hsu F."/>
            <person name="Kent W.J."/>
            <person name="Lesk A."/>
            <person name="Nelson D.L."/>
            <person name="O'brien W.E."/>
            <person name="Pruefer K."/>
            <person name="Stenson P.D."/>
            <person name="Wallace J.C."/>
            <person name="Ke H."/>
            <person name="Liu X.-M."/>
            <person name="Wang P."/>
            <person name="Xiang A.P."/>
            <person name="Yang F."/>
            <person name="Barber G.P."/>
            <person name="Haussler D."/>
            <person name="Karolchik D."/>
            <person name="Kern A.D."/>
            <person name="Kuhn R.M."/>
            <person name="Smith K.E."/>
            <person name="Zwieg A.S."/>
        </authorList>
    </citation>
    <scope>NUCLEOTIDE SEQUENCE [LARGE SCALE GENOMIC DNA]</scope>
    <source>
        <strain evidence="4">17573</strain>
    </source>
</reference>
<reference evidence="3" key="3">
    <citation type="submission" date="2025-08" db="UniProtKB">
        <authorList>
            <consortium name="Ensembl"/>
        </authorList>
    </citation>
    <scope>IDENTIFICATION</scope>
    <source>
        <strain evidence="3">17573</strain>
    </source>
</reference>
<dbReference type="PRINTS" id="PR02045">
    <property type="entry name" value="F138DOMAIN"/>
</dbReference>
<feature type="region of interest" description="Disordered" evidence="1">
    <location>
        <begin position="111"/>
        <end position="142"/>
    </location>
</feature>